<feature type="active site" evidence="4">
    <location>
        <position position="37"/>
    </location>
</feature>
<evidence type="ECO:0000256" key="1">
    <source>
        <dbReference type="ARBA" id="ARBA00005614"/>
    </source>
</evidence>
<organism evidence="7 8">
    <name type="scientific">Candidatus Doudnabacteria bacterium RIFCSPHIGHO2_01_52_17</name>
    <dbReference type="NCBI Taxonomy" id="1817820"/>
    <lineage>
        <taxon>Bacteria</taxon>
        <taxon>Candidatus Doudnaibacteriota</taxon>
    </lineage>
</organism>
<dbReference type="SUPFAM" id="SSF54975">
    <property type="entry name" value="Acylphosphatase/BLUF domain-like"/>
    <property type="match status" value="1"/>
</dbReference>
<dbReference type="AlphaFoldDB" id="A0A1F5NB09"/>
<dbReference type="InterPro" id="IPR020456">
    <property type="entry name" value="Acylphosphatase"/>
</dbReference>
<dbReference type="InterPro" id="IPR001792">
    <property type="entry name" value="Acylphosphatase-like_dom"/>
</dbReference>
<feature type="domain" description="Acylphosphatase-like" evidence="6">
    <location>
        <begin position="4"/>
        <end position="91"/>
    </location>
</feature>
<evidence type="ECO:0000256" key="5">
    <source>
        <dbReference type="RuleBase" id="RU004168"/>
    </source>
</evidence>
<evidence type="ECO:0000313" key="8">
    <source>
        <dbReference type="Proteomes" id="UP000176547"/>
    </source>
</evidence>
<accession>A0A1F5NB09</accession>
<comment type="similarity">
    <text evidence="1 5">Belongs to the acylphosphatase family.</text>
</comment>
<evidence type="ECO:0000256" key="3">
    <source>
        <dbReference type="ARBA" id="ARBA00047645"/>
    </source>
</evidence>
<sequence length="91" mass="10280">MPEYQKMRVFGRVQRVLFRDSARRRAAASGLTGYVRNAEDGSLEIVAAGDGAKVAELFEWAKRGPIFARVDRYEISAVSFPETFGDFIIKY</sequence>
<dbReference type="Pfam" id="PF00708">
    <property type="entry name" value="Acylphosphatase"/>
    <property type="match status" value="1"/>
</dbReference>
<comment type="caution">
    <text evidence="7">The sequence shown here is derived from an EMBL/GenBank/DDBJ whole genome shotgun (WGS) entry which is preliminary data.</text>
</comment>
<dbReference type="Gene3D" id="3.30.70.100">
    <property type="match status" value="1"/>
</dbReference>
<evidence type="ECO:0000256" key="2">
    <source>
        <dbReference type="ARBA" id="ARBA00012150"/>
    </source>
</evidence>
<dbReference type="PANTHER" id="PTHR47268">
    <property type="entry name" value="ACYLPHOSPHATASE"/>
    <property type="match status" value="1"/>
</dbReference>
<dbReference type="GO" id="GO:0003998">
    <property type="term" value="F:acylphosphatase activity"/>
    <property type="evidence" value="ECO:0007669"/>
    <property type="project" value="UniProtKB-EC"/>
</dbReference>
<gene>
    <name evidence="7" type="ORF">A3K06_01750</name>
</gene>
<evidence type="ECO:0000256" key="4">
    <source>
        <dbReference type="PROSITE-ProRule" id="PRU00520"/>
    </source>
</evidence>
<dbReference type="PROSITE" id="PS51160">
    <property type="entry name" value="ACYLPHOSPHATASE_3"/>
    <property type="match status" value="1"/>
</dbReference>
<reference evidence="7 8" key="1">
    <citation type="journal article" date="2016" name="Nat. Commun.">
        <title>Thousands of microbial genomes shed light on interconnected biogeochemical processes in an aquifer system.</title>
        <authorList>
            <person name="Anantharaman K."/>
            <person name="Brown C.T."/>
            <person name="Hug L.A."/>
            <person name="Sharon I."/>
            <person name="Castelle C.J."/>
            <person name="Probst A.J."/>
            <person name="Thomas B.C."/>
            <person name="Singh A."/>
            <person name="Wilkins M.J."/>
            <person name="Karaoz U."/>
            <person name="Brodie E.L."/>
            <person name="Williams K.H."/>
            <person name="Hubbard S.S."/>
            <person name="Banfield J.F."/>
        </authorList>
    </citation>
    <scope>NUCLEOTIDE SEQUENCE [LARGE SCALE GENOMIC DNA]</scope>
</reference>
<dbReference type="EMBL" id="MFEG01000041">
    <property type="protein sequence ID" value="OGE74825.1"/>
    <property type="molecule type" value="Genomic_DNA"/>
</dbReference>
<dbReference type="InterPro" id="IPR036046">
    <property type="entry name" value="Acylphosphatase-like_dom_sf"/>
</dbReference>
<evidence type="ECO:0000313" key="7">
    <source>
        <dbReference type="EMBL" id="OGE74825.1"/>
    </source>
</evidence>
<proteinExistence type="inferred from homology"/>
<name>A0A1F5NB09_9BACT</name>
<feature type="active site" evidence="4">
    <location>
        <position position="19"/>
    </location>
</feature>
<dbReference type="EC" id="3.6.1.7" evidence="2 4"/>
<dbReference type="Proteomes" id="UP000176547">
    <property type="component" value="Unassembled WGS sequence"/>
</dbReference>
<comment type="catalytic activity">
    <reaction evidence="3 4">
        <text>an acyl phosphate + H2O = a carboxylate + phosphate + H(+)</text>
        <dbReference type="Rhea" id="RHEA:14965"/>
        <dbReference type="ChEBI" id="CHEBI:15377"/>
        <dbReference type="ChEBI" id="CHEBI:15378"/>
        <dbReference type="ChEBI" id="CHEBI:29067"/>
        <dbReference type="ChEBI" id="CHEBI:43474"/>
        <dbReference type="ChEBI" id="CHEBI:59918"/>
        <dbReference type="EC" id="3.6.1.7"/>
    </reaction>
</comment>
<keyword evidence="4" id="KW-0378">Hydrolase</keyword>
<dbReference type="PANTHER" id="PTHR47268:SF4">
    <property type="entry name" value="ACYLPHOSPHATASE"/>
    <property type="match status" value="1"/>
</dbReference>
<protein>
    <recommendedName>
        <fullName evidence="2 4">acylphosphatase</fullName>
        <ecNumber evidence="2 4">3.6.1.7</ecNumber>
    </recommendedName>
</protein>
<evidence type="ECO:0000259" key="6">
    <source>
        <dbReference type="PROSITE" id="PS51160"/>
    </source>
</evidence>